<protein>
    <submittedName>
        <fullName evidence="1">Uncharacterized protein</fullName>
    </submittedName>
</protein>
<dbReference type="EMBL" id="JBBPBN010000022">
    <property type="protein sequence ID" value="KAK9013673.1"/>
    <property type="molecule type" value="Genomic_DNA"/>
</dbReference>
<dbReference type="Proteomes" id="UP001396334">
    <property type="component" value="Unassembled WGS sequence"/>
</dbReference>
<gene>
    <name evidence="1" type="ORF">V6N11_041674</name>
</gene>
<keyword evidence="2" id="KW-1185">Reference proteome</keyword>
<organism evidence="1 2">
    <name type="scientific">Hibiscus sabdariffa</name>
    <name type="common">roselle</name>
    <dbReference type="NCBI Taxonomy" id="183260"/>
    <lineage>
        <taxon>Eukaryota</taxon>
        <taxon>Viridiplantae</taxon>
        <taxon>Streptophyta</taxon>
        <taxon>Embryophyta</taxon>
        <taxon>Tracheophyta</taxon>
        <taxon>Spermatophyta</taxon>
        <taxon>Magnoliopsida</taxon>
        <taxon>eudicotyledons</taxon>
        <taxon>Gunneridae</taxon>
        <taxon>Pentapetalae</taxon>
        <taxon>rosids</taxon>
        <taxon>malvids</taxon>
        <taxon>Malvales</taxon>
        <taxon>Malvaceae</taxon>
        <taxon>Malvoideae</taxon>
        <taxon>Hibiscus</taxon>
    </lineage>
</organism>
<comment type="caution">
    <text evidence="1">The sequence shown here is derived from an EMBL/GenBank/DDBJ whole genome shotgun (WGS) entry which is preliminary data.</text>
</comment>
<reference evidence="1 2" key="1">
    <citation type="journal article" date="2024" name="G3 (Bethesda)">
        <title>Genome assembly of Hibiscus sabdariffa L. provides insights into metabolisms of medicinal natural products.</title>
        <authorList>
            <person name="Kim T."/>
        </authorList>
    </citation>
    <scope>NUCLEOTIDE SEQUENCE [LARGE SCALE GENOMIC DNA]</scope>
    <source>
        <strain evidence="1">TK-2024</strain>
        <tissue evidence="1">Old leaves</tissue>
    </source>
</reference>
<name>A0ABR2RLJ9_9ROSI</name>
<evidence type="ECO:0000313" key="2">
    <source>
        <dbReference type="Proteomes" id="UP001396334"/>
    </source>
</evidence>
<sequence length="95" mass="10876">MRDCARIGGQVDNPLPVAMYQNYVMLLIAIHWPSCANCCYRGVIMEVHKMTVDKTKLMSKVKAMKIIECTQDMNIVVVTKLQSEQMYIRIPKPLS</sequence>
<evidence type="ECO:0000313" key="1">
    <source>
        <dbReference type="EMBL" id="KAK9013673.1"/>
    </source>
</evidence>
<proteinExistence type="predicted"/>
<accession>A0ABR2RLJ9</accession>